<evidence type="ECO:0000256" key="1">
    <source>
        <dbReference type="ARBA" id="ARBA00022553"/>
    </source>
</evidence>
<feature type="modified residue" description="4-aspartylphosphate" evidence="5">
    <location>
        <position position="59"/>
    </location>
</feature>
<feature type="domain" description="HTH luxR-type" evidence="6">
    <location>
        <begin position="156"/>
        <end position="221"/>
    </location>
</feature>
<evidence type="ECO:0000313" key="9">
    <source>
        <dbReference type="Proteomes" id="UP001370100"/>
    </source>
</evidence>
<evidence type="ECO:0000256" key="3">
    <source>
        <dbReference type="ARBA" id="ARBA00023125"/>
    </source>
</evidence>
<evidence type="ECO:0000256" key="5">
    <source>
        <dbReference type="PROSITE-ProRule" id="PRU00169"/>
    </source>
</evidence>
<reference evidence="8 9" key="1">
    <citation type="submission" date="2024-03" db="EMBL/GenBank/DDBJ databases">
        <title>Actinomycetospora sp. OC33-EN06, a novel actinomycete isolated from wild orchid (Aerides multiflora).</title>
        <authorList>
            <person name="Suriyachadkun C."/>
        </authorList>
    </citation>
    <scope>NUCLEOTIDE SEQUENCE [LARGE SCALE GENOMIC DNA]</scope>
    <source>
        <strain evidence="8 9">OC33-EN06</strain>
    </source>
</reference>
<dbReference type="InterPro" id="IPR039420">
    <property type="entry name" value="WalR-like"/>
</dbReference>
<dbReference type="Pfam" id="PF00072">
    <property type="entry name" value="Response_reg"/>
    <property type="match status" value="1"/>
</dbReference>
<proteinExistence type="predicted"/>
<dbReference type="InterPro" id="IPR011006">
    <property type="entry name" value="CheY-like_superfamily"/>
</dbReference>
<keyword evidence="1 5" id="KW-0597">Phosphoprotein</keyword>
<dbReference type="CDD" id="cd17535">
    <property type="entry name" value="REC_NarL-like"/>
    <property type="match status" value="1"/>
</dbReference>
<protein>
    <submittedName>
        <fullName evidence="8">Response regulator transcription factor</fullName>
    </submittedName>
</protein>
<name>A0ABU8NDG6_9PSEU</name>
<dbReference type="SUPFAM" id="SSF52172">
    <property type="entry name" value="CheY-like"/>
    <property type="match status" value="1"/>
</dbReference>
<dbReference type="PANTHER" id="PTHR43214">
    <property type="entry name" value="TWO-COMPONENT RESPONSE REGULATOR"/>
    <property type="match status" value="1"/>
</dbReference>
<dbReference type="SMART" id="SM00421">
    <property type="entry name" value="HTH_LUXR"/>
    <property type="match status" value="1"/>
</dbReference>
<evidence type="ECO:0000256" key="4">
    <source>
        <dbReference type="ARBA" id="ARBA00023163"/>
    </source>
</evidence>
<keyword evidence="2" id="KW-0805">Transcription regulation</keyword>
<dbReference type="PRINTS" id="PR00038">
    <property type="entry name" value="HTHLUXR"/>
</dbReference>
<keyword evidence="9" id="KW-1185">Reference proteome</keyword>
<comment type="caution">
    <text evidence="8">The sequence shown here is derived from an EMBL/GenBank/DDBJ whole genome shotgun (WGS) entry which is preliminary data.</text>
</comment>
<dbReference type="CDD" id="cd06170">
    <property type="entry name" value="LuxR_C_like"/>
    <property type="match status" value="1"/>
</dbReference>
<keyword evidence="4" id="KW-0804">Transcription</keyword>
<accession>A0ABU8NDG6</accession>
<dbReference type="InterPro" id="IPR000792">
    <property type="entry name" value="Tscrpt_reg_LuxR_C"/>
</dbReference>
<dbReference type="Pfam" id="PF00196">
    <property type="entry name" value="GerE"/>
    <property type="match status" value="1"/>
</dbReference>
<dbReference type="RefSeq" id="WP_337718637.1">
    <property type="nucleotide sequence ID" value="NZ_JBBEGL010000013.1"/>
</dbReference>
<evidence type="ECO:0000259" key="7">
    <source>
        <dbReference type="PROSITE" id="PS50110"/>
    </source>
</evidence>
<evidence type="ECO:0000259" key="6">
    <source>
        <dbReference type="PROSITE" id="PS50043"/>
    </source>
</evidence>
<gene>
    <name evidence="8" type="ORF">WCD41_28555</name>
</gene>
<keyword evidence="3" id="KW-0238">DNA-binding</keyword>
<organism evidence="8 9">
    <name type="scientific">Actinomycetospora aeridis</name>
    <dbReference type="NCBI Taxonomy" id="3129231"/>
    <lineage>
        <taxon>Bacteria</taxon>
        <taxon>Bacillati</taxon>
        <taxon>Actinomycetota</taxon>
        <taxon>Actinomycetes</taxon>
        <taxon>Pseudonocardiales</taxon>
        <taxon>Pseudonocardiaceae</taxon>
        <taxon>Actinomycetospora</taxon>
    </lineage>
</organism>
<sequence>MSGAVTVRVLVVDDDALVRSGLRLMLGEAPDITIVAEAGDGDEVPAAVAEHRPDVVLMDLRMPRVDGVRATADLLAGPEPPAVLVLTTFDSDQDVLAALRAGATGYLVKDTPPADIEDAIRRVASGGTSLSPSVTRRLIAAATGRGGRGGRDPAGAEARLAVLSEQERAVAAAVGRGWSNARISTELLLSLSTVKTYLSGALTKLDLENRTQLALLAHDAGIAAEDDEGELSPGGR</sequence>
<dbReference type="EMBL" id="JBBEGL010000013">
    <property type="protein sequence ID" value="MEJ2890440.1"/>
    <property type="molecule type" value="Genomic_DNA"/>
</dbReference>
<dbReference type="Gene3D" id="3.40.50.2300">
    <property type="match status" value="1"/>
</dbReference>
<dbReference type="InterPro" id="IPR001789">
    <property type="entry name" value="Sig_transdc_resp-reg_receiver"/>
</dbReference>
<dbReference type="Proteomes" id="UP001370100">
    <property type="component" value="Unassembled WGS sequence"/>
</dbReference>
<evidence type="ECO:0000256" key="2">
    <source>
        <dbReference type="ARBA" id="ARBA00023015"/>
    </source>
</evidence>
<feature type="domain" description="Response regulatory" evidence="7">
    <location>
        <begin position="8"/>
        <end position="124"/>
    </location>
</feature>
<dbReference type="InterPro" id="IPR058245">
    <property type="entry name" value="NreC/VraR/RcsB-like_REC"/>
</dbReference>
<dbReference type="PANTHER" id="PTHR43214:SF24">
    <property type="entry name" value="TRANSCRIPTIONAL REGULATORY PROTEIN NARL-RELATED"/>
    <property type="match status" value="1"/>
</dbReference>
<dbReference type="PROSITE" id="PS50043">
    <property type="entry name" value="HTH_LUXR_2"/>
    <property type="match status" value="1"/>
</dbReference>
<dbReference type="SMART" id="SM00448">
    <property type="entry name" value="REC"/>
    <property type="match status" value="1"/>
</dbReference>
<dbReference type="SUPFAM" id="SSF46894">
    <property type="entry name" value="C-terminal effector domain of the bipartite response regulators"/>
    <property type="match status" value="1"/>
</dbReference>
<evidence type="ECO:0000313" key="8">
    <source>
        <dbReference type="EMBL" id="MEJ2890440.1"/>
    </source>
</evidence>
<dbReference type="InterPro" id="IPR016032">
    <property type="entry name" value="Sig_transdc_resp-reg_C-effctor"/>
</dbReference>
<dbReference type="PROSITE" id="PS50110">
    <property type="entry name" value="RESPONSE_REGULATORY"/>
    <property type="match status" value="1"/>
</dbReference>